<name>T1GE26_MEGSC</name>
<dbReference type="Proteomes" id="UP000015102">
    <property type="component" value="Unassembled WGS sequence"/>
</dbReference>
<sequence>MKSFVYDDLVEFEHLPYCVGVCLHNSSQRSNEKPNKPIPQSDRNVAVDEVVVNSVLNIRPNKQMQQVRRVRDVLFRPKRQFQRQGFNNGFQQPFGASQSQALANANSNHFGPNGFGSAAANSQAQGFQTNSATGNFGASSTAALTQAFNVQNGNAAGSLGNAFTQQYTLPDGRVIDINAANGASFGNGANSKGSSSTVNISRG</sequence>
<dbReference type="STRING" id="36166.T1GE26"/>
<keyword evidence="2" id="KW-1185">Reference proteome</keyword>
<reference evidence="2" key="1">
    <citation type="submission" date="2013-02" db="EMBL/GenBank/DDBJ databases">
        <authorList>
            <person name="Hughes D."/>
        </authorList>
    </citation>
    <scope>NUCLEOTIDE SEQUENCE</scope>
    <source>
        <strain>Durham</strain>
        <strain evidence="2">NC isolate 2 -- Noor lab</strain>
    </source>
</reference>
<evidence type="ECO:0000313" key="1">
    <source>
        <dbReference type="EnsemblMetazoa" id="MESCA001583-PA"/>
    </source>
</evidence>
<protein>
    <submittedName>
        <fullName evidence="1">Uncharacterized protein</fullName>
    </submittedName>
</protein>
<dbReference type="AlphaFoldDB" id="T1GE26"/>
<evidence type="ECO:0000313" key="2">
    <source>
        <dbReference type="Proteomes" id="UP000015102"/>
    </source>
</evidence>
<accession>T1GE26</accession>
<dbReference type="OMA" id="CAHSEGK"/>
<proteinExistence type="predicted"/>
<dbReference type="HOGENOM" id="CLU_1350274_0_0_1"/>
<organism evidence="1 2">
    <name type="scientific">Megaselia scalaris</name>
    <name type="common">Humpbacked fly</name>
    <name type="synonym">Phora scalaris</name>
    <dbReference type="NCBI Taxonomy" id="36166"/>
    <lineage>
        <taxon>Eukaryota</taxon>
        <taxon>Metazoa</taxon>
        <taxon>Ecdysozoa</taxon>
        <taxon>Arthropoda</taxon>
        <taxon>Hexapoda</taxon>
        <taxon>Insecta</taxon>
        <taxon>Pterygota</taxon>
        <taxon>Neoptera</taxon>
        <taxon>Endopterygota</taxon>
        <taxon>Diptera</taxon>
        <taxon>Brachycera</taxon>
        <taxon>Muscomorpha</taxon>
        <taxon>Platypezoidea</taxon>
        <taxon>Phoridae</taxon>
        <taxon>Megaseliini</taxon>
        <taxon>Megaselia</taxon>
    </lineage>
</organism>
<dbReference type="EMBL" id="CAQQ02024554">
    <property type="status" value="NOT_ANNOTATED_CDS"/>
    <property type="molecule type" value="Genomic_DNA"/>
</dbReference>
<reference evidence="1" key="2">
    <citation type="submission" date="2015-06" db="UniProtKB">
        <authorList>
            <consortium name="EnsemblMetazoa"/>
        </authorList>
    </citation>
    <scope>IDENTIFICATION</scope>
</reference>
<dbReference type="EnsemblMetazoa" id="MESCA001583-RA">
    <property type="protein sequence ID" value="MESCA001583-PA"/>
    <property type="gene ID" value="MESCA001583"/>
</dbReference>